<dbReference type="Gene3D" id="2.40.70.10">
    <property type="entry name" value="Acid Proteases"/>
    <property type="match status" value="1"/>
</dbReference>
<dbReference type="OrthoDB" id="2507422at2759"/>
<evidence type="ECO:0000313" key="1">
    <source>
        <dbReference type="EMBL" id="MBW0476401.1"/>
    </source>
</evidence>
<dbReference type="Proteomes" id="UP000765509">
    <property type="component" value="Unassembled WGS sequence"/>
</dbReference>
<dbReference type="EMBL" id="AVOT02004456">
    <property type="protein sequence ID" value="MBW0476401.1"/>
    <property type="molecule type" value="Genomic_DNA"/>
</dbReference>
<keyword evidence="2" id="KW-1185">Reference proteome</keyword>
<gene>
    <name evidence="1" type="ORF">O181_016116</name>
</gene>
<dbReference type="Gene3D" id="3.30.70.270">
    <property type="match status" value="1"/>
</dbReference>
<dbReference type="InterPro" id="IPR053134">
    <property type="entry name" value="RNA-dir_DNA_polymerase"/>
</dbReference>
<evidence type="ECO:0008006" key="3">
    <source>
        <dbReference type="Google" id="ProtNLM"/>
    </source>
</evidence>
<dbReference type="InterPro" id="IPR043128">
    <property type="entry name" value="Rev_trsase/Diguanyl_cyclase"/>
</dbReference>
<dbReference type="PANTHER" id="PTHR24559:SF444">
    <property type="entry name" value="REVERSE TRANSCRIPTASE DOMAIN-CONTAINING PROTEIN"/>
    <property type="match status" value="1"/>
</dbReference>
<dbReference type="InterPro" id="IPR043502">
    <property type="entry name" value="DNA/RNA_pol_sf"/>
</dbReference>
<reference evidence="1" key="1">
    <citation type="submission" date="2021-03" db="EMBL/GenBank/DDBJ databases">
        <title>Draft genome sequence of rust myrtle Austropuccinia psidii MF-1, a brazilian biotype.</title>
        <authorList>
            <person name="Quecine M.C."/>
            <person name="Pachon D.M.R."/>
            <person name="Bonatelli M.L."/>
            <person name="Correr F.H."/>
            <person name="Franceschini L.M."/>
            <person name="Leite T.F."/>
            <person name="Margarido G.R.A."/>
            <person name="Almeida C.A."/>
            <person name="Ferrarezi J.A."/>
            <person name="Labate C.A."/>
        </authorList>
    </citation>
    <scope>NUCLEOTIDE SEQUENCE</scope>
    <source>
        <strain evidence="1">MF-1</strain>
    </source>
</reference>
<evidence type="ECO:0000313" key="2">
    <source>
        <dbReference type="Proteomes" id="UP000765509"/>
    </source>
</evidence>
<accession>A0A9Q3C136</accession>
<name>A0A9Q3C136_9BASI</name>
<dbReference type="PANTHER" id="PTHR24559">
    <property type="entry name" value="TRANSPOSON TY3-I GAG-POL POLYPROTEIN"/>
    <property type="match status" value="1"/>
</dbReference>
<dbReference type="AlphaFoldDB" id="A0A9Q3C136"/>
<dbReference type="SUPFAM" id="SSF56672">
    <property type="entry name" value="DNA/RNA polymerases"/>
    <property type="match status" value="1"/>
</dbReference>
<comment type="caution">
    <text evidence="1">The sequence shown here is derived from an EMBL/GenBank/DDBJ whole genome shotgun (WGS) entry which is preliminary data.</text>
</comment>
<organism evidence="1 2">
    <name type="scientific">Austropuccinia psidii MF-1</name>
    <dbReference type="NCBI Taxonomy" id="1389203"/>
    <lineage>
        <taxon>Eukaryota</taxon>
        <taxon>Fungi</taxon>
        <taxon>Dikarya</taxon>
        <taxon>Basidiomycota</taxon>
        <taxon>Pucciniomycotina</taxon>
        <taxon>Pucciniomycetes</taxon>
        <taxon>Pucciniales</taxon>
        <taxon>Sphaerophragmiaceae</taxon>
        <taxon>Austropuccinia</taxon>
    </lineage>
</organism>
<sequence length="375" mass="43338">MGDAIREESEEEQDPREEFLVEYQEENPLEIQDIQLEVGMPQDTSNKNLCKHTQDAQTFLVTPTKGIEYIHGTATKMTVCINNAQHPLIIDSGAHCSIVARNYLDNHFLNWEKQLLPTKARNFKTASGKMTSIGTIIKEIIIPHRKGNIRLNPEFVVLDDSHIQGLLLITDYQRMYGIDIYNSKNRHITIDINKEKKFSLDIYQISSQNPLEELLNEFREGQFSTTPTSKQKLSLLKILRKNRPAFAIGEEALGKIRGHDKELYLDVERPYPPMLRRHPSPESLETRKEIEKHINELLDMDVIRMIGHIEIVETTTPVLITWHDGKFRLGGYLKALNSYTKADRYPIPRIPHALDKLAKARYINKMDCMKGFHQN</sequence>
<dbReference type="Gene3D" id="3.10.10.10">
    <property type="entry name" value="HIV Type 1 Reverse Transcriptase, subunit A, domain 1"/>
    <property type="match status" value="1"/>
</dbReference>
<dbReference type="InterPro" id="IPR021109">
    <property type="entry name" value="Peptidase_aspartic_dom_sf"/>
</dbReference>
<protein>
    <recommendedName>
        <fullName evidence="3">Peptidase A2 domain-containing protein</fullName>
    </recommendedName>
</protein>
<proteinExistence type="predicted"/>